<gene>
    <name evidence="1" type="ORF">BB934_29845</name>
</gene>
<sequence>MGLSSVLEWIYRSDQLSRISPDDLARIAALGLRTDYDLRTAEERVEAPDEVPPGVNTIWLDVLADAHQSAPAQLGKLLQDPKAANAALGGGKVEAMFVQGYRDFVSLPSARQGYRQLFIGLGRPDGQPAVLST</sequence>
<dbReference type="GO" id="GO:0004721">
    <property type="term" value="F:phosphoprotein phosphatase activity"/>
    <property type="evidence" value="ECO:0007669"/>
    <property type="project" value="InterPro"/>
</dbReference>
<evidence type="ECO:0000313" key="1">
    <source>
        <dbReference type="EMBL" id="ANY82492.1"/>
    </source>
</evidence>
<dbReference type="OrthoDB" id="1188001at2"/>
<geneLocation type="plasmid" evidence="1">
    <name>unnamed1</name>
</geneLocation>
<dbReference type="InterPro" id="IPR029021">
    <property type="entry name" value="Prot-tyrosine_phosphatase-like"/>
</dbReference>
<dbReference type="RefSeq" id="WP_099513600.1">
    <property type="nucleotide sequence ID" value="NZ_CP016617.1"/>
</dbReference>
<dbReference type="KEGG" id="moc:BB934_29845"/>
<dbReference type="EMBL" id="CP016617">
    <property type="protein sequence ID" value="ANY82492.1"/>
    <property type="molecule type" value="Genomic_DNA"/>
</dbReference>
<dbReference type="SUPFAM" id="SSF52799">
    <property type="entry name" value="(Phosphotyrosine protein) phosphatases II"/>
    <property type="match status" value="1"/>
</dbReference>
<accession>A0A1B2ERP0</accession>
<proteinExistence type="predicted"/>
<protein>
    <submittedName>
        <fullName evidence="1">Uncharacterized protein</fullName>
    </submittedName>
</protein>
<dbReference type="Pfam" id="PF13350">
    <property type="entry name" value="Y_phosphatase3"/>
    <property type="match status" value="1"/>
</dbReference>
<reference evidence="1" key="1">
    <citation type="submission" date="2016-07" db="EMBL/GenBank/DDBJ databases">
        <title>Microvirga ossetica sp. nov. a new species of rhizobia isolated from root nodules of the legume species Vicia alpestris Steven originated from North Ossetia region in the Caucasus.</title>
        <authorList>
            <person name="Safronova V.I."/>
            <person name="Kuznetsova I.G."/>
            <person name="Sazanova A.L."/>
            <person name="Belimov A."/>
            <person name="Andronov E."/>
            <person name="Osledkin Y.S."/>
            <person name="Onishchuk O.P."/>
            <person name="Kurchak O.N."/>
            <person name="Shaposhnikov A.I."/>
            <person name="Willems A."/>
            <person name="Tikhonovich I.A."/>
        </authorList>
    </citation>
    <scope>NUCLEOTIDE SEQUENCE [LARGE SCALE GENOMIC DNA]</scope>
    <source>
        <strain evidence="1">V5/3M</strain>
        <plasmid evidence="1">unnamed1</plasmid>
    </source>
</reference>
<dbReference type="Gene3D" id="3.90.190.10">
    <property type="entry name" value="Protein tyrosine phosphatase superfamily"/>
    <property type="match status" value="1"/>
</dbReference>
<keyword evidence="1" id="KW-0614">Plasmid</keyword>
<dbReference type="InterPro" id="IPR026893">
    <property type="entry name" value="Tyr/Ser_Pase_IphP-type"/>
</dbReference>
<name>A0A1B2ERP0_9HYPH</name>
<dbReference type="AlphaFoldDB" id="A0A1B2ERP0"/>
<organism evidence="1">
    <name type="scientific">Microvirga ossetica</name>
    <dbReference type="NCBI Taxonomy" id="1882682"/>
    <lineage>
        <taxon>Bacteria</taxon>
        <taxon>Pseudomonadati</taxon>
        <taxon>Pseudomonadota</taxon>
        <taxon>Alphaproteobacteria</taxon>
        <taxon>Hyphomicrobiales</taxon>
        <taxon>Methylobacteriaceae</taxon>
        <taxon>Microvirga</taxon>
    </lineage>
</organism>